<evidence type="ECO:0000313" key="10">
    <source>
        <dbReference type="EMBL" id="SEH52897.1"/>
    </source>
</evidence>
<evidence type="ECO:0000313" key="11">
    <source>
        <dbReference type="Proteomes" id="UP000183190"/>
    </source>
</evidence>
<dbReference type="PANTHER" id="PTHR11730:SF89">
    <property type="entry name" value="AMMONIUM TRANSPORTER SLL0108-RELATED"/>
    <property type="match status" value="1"/>
</dbReference>
<evidence type="ECO:0000256" key="7">
    <source>
        <dbReference type="ARBA" id="ARBA00023177"/>
    </source>
</evidence>
<feature type="transmembrane region" description="Helical" evidence="8">
    <location>
        <begin position="325"/>
        <end position="344"/>
    </location>
</feature>
<dbReference type="GO" id="GO:0016020">
    <property type="term" value="C:membrane"/>
    <property type="evidence" value="ECO:0007669"/>
    <property type="project" value="UniProtKB-SubCell"/>
</dbReference>
<feature type="transmembrane region" description="Helical" evidence="8">
    <location>
        <begin position="128"/>
        <end position="145"/>
    </location>
</feature>
<dbReference type="GO" id="GO:0006808">
    <property type="term" value="P:regulation of nitrogen utilization"/>
    <property type="evidence" value="ECO:0007669"/>
    <property type="project" value="InterPro"/>
</dbReference>
<proteinExistence type="inferred from homology"/>
<dbReference type="SUPFAM" id="SSF54913">
    <property type="entry name" value="GlnB-like"/>
    <property type="match status" value="1"/>
</dbReference>
<dbReference type="InterPro" id="IPR018047">
    <property type="entry name" value="Ammonium_transpt_CS"/>
</dbReference>
<evidence type="ECO:0000256" key="8">
    <source>
        <dbReference type="SAM" id="Phobius"/>
    </source>
</evidence>
<feature type="transmembrane region" description="Helical" evidence="8">
    <location>
        <begin position="20"/>
        <end position="40"/>
    </location>
</feature>
<dbReference type="InterPro" id="IPR024041">
    <property type="entry name" value="NH4_transpt_AmtB-like_dom"/>
</dbReference>
<dbReference type="Gene3D" id="3.30.70.120">
    <property type="match status" value="1"/>
</dbReference>
<dbReference type="Pfam" id="PF00543">
    <property type="entry name" value="P-II"/>
    <property type="match status" value="1"/>
</dbReference>
<evidence type="ECO:0000259" key="9">
    <source>
        <dbReference type="Pfam" id="PF00909"/>
    </source>
</evidence>
<sequence length="602" mass="64435">MDSQTILQQAMEETNGLLFGVWFLIGAALVFFMQAGFAMVETGFTRAKNAGNIIMKNLMDFCIGTVVFILIGFGLLFGEDLVGIIGQPGFDIFTSYGSFDWSNFVFNLVFCATTATIVSGAMAERTKFLSYCVYSAIISAVVYPIEAHWGWGGGWLSQWGFHDFAGSAHIHMVGGIAALVGAAILGPRIGKFHKTKDGEIKVNAIPGHNLTIGALGCFILWFGWYGFNGAACTSIDQLGSVFLTTTVAPAIATVTCMIFTWLKYGKPDVSMCLNASLAGLVGITAPCDVTDCLGASIVGIVSGLLVCFGVWFLDYKLHIDDPVGAVAVHMMNGIWGTIAVGLFANPEVPGYSLVDQNGDQLAGLFYGGGFGLLGRQLTGFAAIAVFTVISMFIVFQLIKHTIGLRASEQEEIIGLDVTEHGLISSYADFAPALTDAGMYGYTKDDAKSVKKVGTPEVPAVPVDEAVEVKNYSAPSPDGATKLTNIVVIFKQQKLQQFIEAMEHIDVKGITVTNVLGCGMQNGQTNYYRGAAVEMNLLPKVKAEIAVCAVPVEKVVAAAKSALYTGNYGDGKMFIYDIENVIKIRTGEEGYNALHDSAEWEKA</sequence>
<dbReference type="SUPFAM" id="SSF111352">
    <property type="entry name" value="Ammonium transporter"/>
    <property type="match status" value="1"/>
</dbReference>
<dbReference type="Proteomes" id="UP000183190">
    <property type="component" value="Unassembled WGS sequence"/>
</dbReference>
<dbReference type="InterPro" id="IPR002187">
    <property type="entry name" value="N-reg_PII"/>
</dbReference>
<feature type="transmembrane region" description="Helical" evidence="8">
    <location>
        <begin position="165"/>
        <end position="186"/>
    </location>
</feature>
<evidence type="ECO:0000256" key="5">
    <source>
        <dbReference type="ARBA" id="ARBA00022989"/>
    </source>
</evidence>
<feature type="transmembrane region" description="Helical" evidence="8">
    <location>
        <begin position="239"/>
        <end position="262"/>
    </location>
</feature>
<feature type="transmembrane region" description="Helical" evidence="8">
    <location>
        <begin position="377"/>
        <end position="398"/>
    </location>
</feature>
<dbReference type="PRINTS" id="PR00340">
    <property type="entry name" value="PIIGLNB"/>
</dbReference>
<keyword evidence="4 8" id="KW-0812">Transmembrane</keyword>
<keyword evidence="5 8" id="KW-1133">Transmembrane helix</keyword>
<dbReference type="PANTHER" id="PTHR11730">
    <property type="entry name" value="AMMONIUM TRANSPORTER"/>
    <property type="match status" value="1"/>
</dbReference>
<evidence type="ECO:0000256" key="3">
    <source>
        <dbReference type="ARBA" id="ARBA00022448"/>
    </source>
</evidence>
<feature type="transmembrane region" description="Helical" evidence="8">
    <location>
        <begin position="293"/>
        <end position="313"/>
    </location>
</feature>
<dbReference type="InterPro" id="IPR015867">
    <property type="entry name" value="N-reg_PII/ATP_PRibTrfase_C"/>
</dbReference>
<keyword evidence="7" id="KW-0924">Ammonia transport</keyword>
<dbReference type="SMART" id="SM00938">
    <property type="entry name" value="P-II"/>
    <property type="match status" value="1"/>
</dbReference>
<dbReference type="EMBL" id="FNWV01000003">
    <property type="protein sequence ID" value="SEH52897.1"/>
    <property type="molecule type" value="Genomic_DNA"/>
</dbReference>
<dbReference type="GO" id="GO:0008519">
    <property type="term" value="F:ammonium channel activity"/>
    <property type="evidence" value="ECO:0007669"/>
    <property type="project" value="InterPro"/>
</dbReference>
<evidence type="ECO:0000256" key="1">
    <source>
        <dbReference type="ARBA" id="ARBA00004141"/>
    </source>
</evidence>
<keyword evidence="6 8" id="KW-0472">Membrane</keyword>
<dbReference type="PROSITE" id="PS51343">
    <property type="entry name" value="PII_GLNB_DOM"/>
    <property type="match status" value="1"/>
</dbReference>
<evidence type="ECO:0000256" key="2">
    <source>
        <dbReference type="ARBA" id="ARBA00005887"/>
    </source>
</evidence>
<evidence type="ECO:0000256" key="4">
    <source>
        <dbReference type="ARBA" id="ARBA00022692"/>
    </source>
</evidence>
<dbReference type="OrthoDB" id="9814202at2"/>
<dbReference type="GO" id="GO:0097272">
    <property type="term" value="P:ammonium homeostasis"/>
    <property type="evidence" value="ECO:0007669"/>
    <property type="project" value="TreeGrafter"/>
</dbReference>
<comment type="subcellular location">
    <subcellularLocation>
        <location evidence="1">Membrane</location>
        <topology evidence="1">Multi-pass membrane protein</topology>
    </subcellularLocation>
</comment>
<gene>
    <name evidence="10" type="ORF">SAMN02910265_01289</name>
</gene>
<dbReference type="NCBIfam" id="TIGR00836">
    <property type="entry name" value="amt"/>
    <property type="match status" value="1"/>
</dbReference>
<dbReference type="InterPro" id="IPR011322">
    <property type="entry name" value="N-reg_PII-like_a/b"/>
</dbReference>
<dbReference type="Pfam" id="PF00909">
    <property type="entry name" value="Ammonium_transp"/>
    <property type="match status" value="1"/>
</dbReference>
<dbReference type="InterPro" id="IPR029020">
    <property type="entry name" value="Ammonium/urea_transptr"/>
</dbReference>
<feature type="domain" description="Ammonium transporter AmtB-like" evidence="9">
    <location>
        <begin position="21"/>
        <end position="421"/>
    </location>
</feature>
<reference evidence="10 11" key="1">
    <citation type="submission" date="2016-10" db="EMBL/GenBank/DDBJ databases">
        <authorList>
            <person name="de Groot N.N."/>
        </authorList>
    </citation>
    <scope>NUCLEOTIDE SEQUENCE [LARGE SCALE GENOMIC DNA]</scope>
    <source>
        <strain evidence="10 11">YAD2003</strain>
    </source>
</reference>
<dbReference type="PROSITE" id="PS01219">
    <property type="entry name" value="AMMONIUM_TRANSP"/>
    <property type="match status" value="1"/>
</dbReference>
<dbReference type="RefSeq" id="WP_074715565.1">
    <property type="nucleotide sequence ID" value="NZ_FNWV01000003.1"/>
</dbReference>
<comment type="similarity">
    <text evidence="2">Belongs to the ammonia transporter channel (TC 1.A.11.2) family.</text>
</comment>
<accession>A0A1H6J2A5</accession>
<dbReference type="AlphaFoldDB" id="A0A1H6J2A5"/>
<organism evidence="10 11">
    <name type="scientific">Ruminococcus flavefaciens</name>
    <dbReference type="NCBI Taxonomy" id="1265"/>
    <lineage>
        <taxon>Bacteria</taxon>
        <taxon>Bacillati</taxon>
        <taxon>Bacillota</taxon>
        <taxon>Clostridia</taxon>
        <taxon>Eubacteriales</taxon>
        <taxon>Oscillospiraceae</taxon>
        <taxon>Ruminococcus</taxon>
    </lineage>
</organism>
<feature type="transmembrane region" description="Helical" evidence="8">
    <location>
        <begin position="61"/>
        <end position="84"/>
    </location>
</feature>
<feature type="transmembrane region" description="Helical" evidence="8">
    <location>
        <begin position="269"/>
        <end position="287"/>
    </location>
</feature>
<dbReference type="Gene3D" id="1.10.3430.10">
    <property type="entry name" value="Ammonium transporter AmtB like domains"/>
    <property type="match status" value="1"/>
</dbReference>
<keyword evidence="3" id="KW-0813">Transport</keyword>
<feature type="transmembrane region" description="Helical" evidence="8">
    <location>
        <begin position="104"/>
        <end position="121"/>
    </location>
</feature>
<name>A0A1H6J2A5_RUMFL</name>
<dbReference type="InterPro" id="IPR001905">
    <property type="entry name" value="Ammonium_transpt"/>
</dbReference>
<protein>
    <submittedName>
        <fullName evidence="10">Ammonium transporter, Amt family</fullName>
    </submittedName>
</protein>
<evidence type="ECO:0000256" key="6">
    <source>
        <dbReference type="ARBA" id="ARBA00023136"/>
    </source>
</evidence>
<feature type="transmembrane region" description="Helical" evidence="8">
    <location>
        <begin position="207"/>
        <end position="227"/>
    </location>
</feature>
<dbReference type="GO" id="GO:0030234">
    <property type="term" value="F:enzyme regulator activity"/>
    <property type="evidence" value="ECO:0007669"/>
    <property type="project" value="InterPro"/>
</dbReference>